<feature type="compositionally biased region" description="Basic residues" evidence="1">
    <location>
        <begin position="310"/>
        <end position="320"/>
    </location>
</feature>
<feature type="region of interest" description="Disordered" evidence="1">
    <location>
        <begin position="1"/>
        <end position="67"/>
    </location>
</feature>
<keyword evidence="3" id="KW-1185">Reference proteome</keyword>
<dbReference type="Proteomes" id="UP000198287">
    <property type="component" value="Unassembled WGS sequence"/>
</dbReference>
<organism evidence="2 3">
    <name type="scientific">Folsomia candida</name>
    <name type="common">Springtail</name>
    <dbReference type="NCBI Taxonomy" id="158441"/>
    <lineage>
        <taxon>Eukaryota</taxon>
        <taxon>Metazoa</taxon>
        <taxon>Ecdysozoa</taxon>
        <taxon>Arthropoda</taxon>
        <taxon>Hexapoda</taxon>
        <taxon>Collembola</taxon>
        <taxon>Entomobryomorpha</taxon>
        <taxon>Isotomoidea</taxon>
        <taxon>Isotomidae</taxon>
        <taxon>Proisotominae</taxon>
        <taxon>Folsomia</taxon>
    </lineage>
</organism>
<evidence type="ECO:0000313" key="3">
    <source>
        <dbReference type="Proteomes" id="UP000198287"/>
    </source>
</evidence>
<dbReference type="EMBL" id="LNIX01000006">
    <property type="protein sequence ID" value="OXA52824.1"/>
    <property type="molecule type" value="Genomic_DNA"/>
</dbReference>
<protein>
    <submittedName>
        <fullName evidence="2">Uncharacterized protein</fullName>
    </submittedName>
</protein>
<evidence type="ECO:0000313" key="2">
    <source>
        <dbReference type="EMBL" id="OXA52824.1"/>
    </source>
</evidence>
<reference evidence="2 3" key="1">
    <citation type="submission" date="2015-12" db="EMBL/GenBank/DDBJ databases">
        <title>The genome of Folsomia candida.</title>
        <authorList>
            <person name="Faddeeva A."/>
            <person name="Derks M.F."/>
            <person name="Anvar Y."/>
            <person name="Smit S."/>
            <person name="Van Straalen N."/>
            <person name="Roelofs D."/>
        </authorList>
    </citation>
    <scope>NUCLEOTIDE SEQUENCE [LARGE SCALE GENOMIC DNA]</scope>
    <source>
        <strain evidence="2 3">VU population</strain>
        <tissue evidence="2">Whole body</tissue>
    </source>
</reference>
<name>A0A226E6V1_FOLCA</name>
<evidence type="ECO:0000256" key="1">
    <source>
        <dbReference type="SAM" id="MobiDB-lite"/>
    </source>
</evidence>
<gene>
    <name evidence="2" type="ORF">Fcan01_12252</name>
</gene>
<sequence length="485" mass="54986">MSGRKVRKSAVQSVPGRKSNMKTTGSGKVQPGPKKRVEFKENLPRVSSVSSDDDDDEGGVEKEMQRTAKLEDYTNMVRDKCVLTDRWMVYDPQQDPSKNQRASLVMEMDKTVEGELRIKRCVKIFDDRTYQVLIDNVDMTSQFDYINNSKKLQTTHDSDKLIHALITKKVCQGLRTYDPKNPILIQGNLPIKQRGKLWYAKECTVIVTKAFMGNSCNACIKVRNQIRRCLQNDTRKKTRPAMKQVKSTFGKALYSLLNDFSGRGPIPPSQYPRENMVFDEKLGIHLNFELHQRLYIASTMPPPPMPLSKSRSRKNRRGSGRGRYPPPSSTITSDSYPIQQFITEDGQLCYVANVVDGHNMGSDLQYGMPMMVEKFEPSELNEYVQLPDGSFVIQNVNGQEFTLAEGQEYELLGEAPVNTSSIDPSELVPVDSQQIQIIEVDDATMEQIQVHNSMEDMQIASIDPNDPNLSQLFRVFQSHIQGLAL</sequence>
<accession>A0A226E6V1</accession>
<comment type="caution">
    <text evidence="2">The sequence shown here is derived from an EMBL/GenBank/DDBJ whole genome shotgun (WGS) entry which is preliminary data.</text>
</comment>
<feature type="region of interest" description="Disordered" evidence="1">
    <location>
        <begin position="299"/>
        <end position="336"/>
    </location>
</feature>
<dbReference type="AlphaFoldDB" id="A0A226E6V1"/>
<proteinExistence type="predicted"/>